<dbReference type="WBParaSite" id="nRc.2.0.1.t31394-RA">
    <property type="protein sequence ID" value="nRc.2.0.1.t31394-RA"/>
    <property type="gene ID" value="nRc.2.0.1.g31394"/>
</dbReference>
<evidence type="ECO:0000313" key="1">
    <source>
        <dbReference type="Proteomes" id="UP000887565"/>
    </source>
</evidence>
<sequence>MESCITGFPCIVELQLHIQPPSPNRQIFGLHGDRQQRPGLLFSHDWNSVQHNTCRLSRLSLQPKSYVKDLAQLYPSMNILKNARLLGAHICGGCWASGLISARKLLDWFGWNIALCGRFLS</sequence>
<dbReference type="AlphaFoldDB" id="A0A915JZA5"/>
<accession>A0A915JZA5</accession>
<reference evidence="2" key="1">
    <citation type="submission" date="2022-11" db="UniProtKB">
        <authorList>
            <consortium name="WormBaseParasite"/>
        </authorList>
    </citation>
    <scope>IDENTIFICATION</scope>
</reference>
<proteinExistence type="predicted"/>
<evidence type="ECO:0000313" key="2">
    <source>
        <dbReference type="WBParaSite" id="nRc.2.0.1.t31394-RA"/>
    </source>
</evidence>
<keyword evidence="1" id="KW-1185">Reference proteome</keyword>
<protein>
    <submittedName>
        <fullName evidence="2">Uncharacterized protein</fullName>
    </submittedName>
</protein>
<dbReference type="Proteomes" id="UP000887565">
    <property type="component" value="Unplaced"/>
</dbReference>
<organism evidence="1 2">
    <name type="scientific">Romanomermis culicivorax</name>
    <name type="common">Nematode worm</name>
    <dbReference type="NCBI Taxonomy" id="13658"/>
    <lineage>
        <taxon>Eukaryota</taxon>
        <taxon>Metazoa</taxon>
        <taxon>Ecdysozoa</taxon>
        <taxon>Nematoda</taxon>
        <taxon>Enoplea</taxon>
        <taxon>Dorylaimia</taxon>
        <taxon>Mermithida</taxon>
        <taxon>Mermithoidea</taxon>
        <taxon>Mermithidae</taxon>
        <taxon>Romanomermis</taxon>
    </lineage>
</organism>
<name>A0A915JZA5_ROMCU</name>